<evidence type="ECO:0000256" key="2">
    <source>
        <dbReference type="SAM" id="MobiDB-lite"/>
    </source>
</evidence>
<gene>
    <name evidence="3" type="ORF">AA0114_g7085</name>
</gene>
<dbReference type="InterPro" id="IPR036322">
    <property type="entry name" value="WD40_repeat_dom_sf"/>
</dbReference>
<proteinExistence type="predicted"/>
<feature type="compositionally biased region" description="Acidic residues" evidence="2">
    <location>
        <begin position="348"/>
        <end position="368"/>
    </location>
</feature>
<feature type="repeat" description="WD" evidence="1">
    <location>
        <begin position="217"/>
        <end position="259"/>
    </location>
</feature>
<organism evidence="3 4">
    <name type="scientific">Alternaria tenuissima</name>
    <dbReference type="NCBI Taxonomy" id="119927"/>
    <lineage>
        <taxon>Eukaryota</taxon>
        <taxon>Fungi</taxon>
        <taxon>Dikarya</taxon>
        <taxon>Ascomycota</taxon>
        <taxon>Pezizomycotina</taxon>
        <taxon>Dothideomycetes</taxon>
        <taxon>Pleosporomycetidae</taxon>
        <taxon>Pleosporales</taxon>
        <taxon>Pleosporineae</taxon>
        <taxon>Pleosporaceae</taxon>
        <taxon>Alternaria</taxon>
        <taxon>Alternaria sect. Alternaria</taxon>
        <taxon>Alternaria alternata complex</taxon>
    </lineage>
</organism>
<name>A0A4Q4MCQ3_9PLEO</name>
<evidence type="ECO:0000256" key="1">
    <source>
        <dbReference type="PROSITE-ProRule" id="PRU00221"/>
    </source>
</evidence>
<dbReference type="PROSITE" id="PS50082">
    <property type="entry name" value="WD_REPEATS_2"/>
    <property type="match status" value="1"/>
</dbReference>
<comment type="caution">
    <text evidence="3">The sequence shown here is derived from an EMBL/GenBank/DDBJ whole genome shotgun (WGS) entry which is preliminary data.</text>
</comment>
<evidence type="ECO:0000313" key="4">
    <source>
        <dbReference type="Proteomes" id="UP000292402"/>
    </source>
</evidence>
<feature type="region of interest" description="Disordered" evidence="2">
    <location>
        <begin position="336"/>
        <end position="369"/>
    </location>
</feature>
<reference evidence="4" key="1">
    <citation type="journal article" date="2019" name="bioRxiv">
        <title>Genomics, evolutionary history and diagnostics of the Alternaria alternata species group including apple and Asian pear pathotypes.</title>
        <authorList>
            <person name="Armitage A.D."/>
            <person name="Cockerton H.M."/>
            <person name="Sreenivasaprasad S."/>
            <person name="Woodhall J.W."/>
            <person name="Lane C.R."/>
            <person name="Harrison R.J."/>
            <person name="Clarkson J.P."/>
        </authorList>
    </citation>
    <scope>NUCLEOTIDE SEQUENCE [LARGE SCALE GENOMIC DNA]</scope>
    <source>
        <strain evidence="4">FERA 1082</strain>
    </source>
</reference>
<evidence type="ECO:0000313" key="3">
    <source>
        <dbReference type="EMBL" id="RYN48326.1"/>
    </source>
</evidence>
<sequence>MYQRIACIPTGYHRGDQRFPDKVAQPSLRGWRCDLTALSHRYNLYFLASVDEVHVYQPSFPDQNLPSEAELVLHPPKTGVVGQGIDPSNPHSITRILVDYLGSEEILLLACDDGDVIGYRIQEIQRALEHRTNLQEPINDDSIHVFLHRNVGASAWGLAVHREARIIAISANTHRITIIAYALASGSELDTSDHNAHGLSPPAPNFPYSRQKDDVFTLSATNNIPALSFYGDSGRWLLSSCIDGKTALWDLNSREEVATFQLGWCASASDLSTPPRYFRHRFLCECPAAQNVLHGAWGTMALDIRSAYESSSAEEFTPAASTADFMDITNQKERFRVSNRTSPFSESSESEYDSEAADDGDDGTDDEQPAQPFAQLIQAMAGELHNGDTTQPLIQHESHLHMLAQLRIFYAAQPVIKRPYRVVKNPRQLKQLSGTDAIIAPFLIFTKEDIFLVQGSYKTSMNYTLNQVTAMQRPLHPGRWVEALTSQDRHCFFSQIPELGIFIVGSPIGHAGVFSLCFTKREDYEQPQYGFKLEYLLPFHKSDQTKITGVPQGRLLGIAVAPIQGMFDVPRDTEALEQEKETLQPRRWRLLMYYMDHTVLSFELSRMRVDESPSLSDMVV</sequence>
<dbReference type="Gene3D" id="2.130.10.10">
    <property type="entry name" value="YVTN repeat-like/Quinoprotein amine dehydrogenase"/>
    <property type="match status" value="1"/>
</dbReference>
<dbReference type="SUPFAM" id="SSF50978">
    <property type="entry name" value="WD40 repeat-like"/>
    <property type="match status" value="1"/>
</dbReference>
<keyword evidence="1" id="KW-0853">WD repeat</keyword>
<dbReference type="InterPro" id="IPR001680">
    <property type="entry name" value="WD40_rpt"/>
</dbReference>
<dbReference type="Proteomes" id="UP000292402">
    <property type="component" value="Unassembled WGS sequence"/>
</dbReference>
<dbReference type="AlphaFoldDB" id="A0A4Q4MCQ3"/>
<accession>A0A4Q4MCQ3</accession>
<dbReference type="EMBL" id="PDXA01000023">
    <property type="protein sequence ID" value="RYN48326.1"/>
    <property type="molecule type" value="Genomic_DNA"/>
</dbReference>
<protein>
    <submittedName>
        <fullName evidence="3">Uncharacterized protein</fullName>
    </submittedName>
</protein>
<dbReference type="InterPro" id="IPR015943">
    <property type="entry name" value="WD40/YVTN_repeat-like_dom_sf"/>
</dbReference>